<evidence type="ECO:0000259" key="1">
    <source>
        <dbReference type="Pfam" id="PF13460"/>
    </source>
</evidence>
<accession>A0ABQ0LCY1</accession>
<name>A0ABQ0LCY1_MYCCL</name>
<reference evidence="2" key="1">
    <citation type="submission" date="2014-09" db="EMBL/GenBank/DDBJ databases">
        <title>Genome sequence of the luminous mushroom Mycena chlorophos for searching fungal bioluminescence genes.</title>
        <authorList>
            <person name="Tanaka Y."/>
            <person name="Kasuga D."/>
            <person name="Oba Y."/>
            <person name="Hase S."/>
            <person name="Sato K."/>
            <person name="Oba Y."/>
            <person name="Sakakibara Y."/>
        </authorList>
    </citation>
    <scope>NUCLEOTIDE SEQUENCE</scope>
</reference>
<dbReference type="Pfam" id="PF13460">
    <property type="entry name" value="NAD_binding_10"/>
    <property type="match status" value="1"/>
</dbReference>
<gene>
    <name evidence="2" type="ORF">MCHLO_06324</name>
</gene>
<proteinExistence type="predicted"/>
<dbReference type="InterPro" id="IPR016040">
    <property type="entry name" value="NAD(P)-bd_dom"/>
</dbReference>
<dbReference type="EMBL" id="DF845122">
    <property type="protein sequence ID" value="GAT48959.1"/>
    <property type="molecule type" value="Genomic_DNA"/>
</dbReference>
<evidence type="ECO:0000313" key="3">
    <source>
        <dbReference type="Proteomes" id="UP000815677"/>
    </source>
</evidence>
<dbReference type="PANTHER" id="PTHR15020:SF50">
    <property type="entry name" value="UPF0659 PROTEIN YMR090W"/>
    <property type="match status" value="1"/>
</dbReference>
<feature type="domain" description="NAD(P)-binding" evidence="1">
    <location>
        <begin position="10"/>
        <end position="215"/>
    </location>
</feature>
<dbReference type="PANTHER" id="PTHR15020">
    <property type="entry name" value="FLAVIN REDUCTASE-RELATED"/>
    <property type="match status" value="1"/>
</dbReference>
<dbReference type="Proteomes" id="UP000815677">
    <property type="component" value="Unassembled WGS sequence"/>
</dbReference>
<evidence type="ECO:0000313" key="2">
    <source>
        <dbReference type="EMBL" id="GAT48959.1"/>
    </source>
</evidence>
<keyword evidence="3" id="KW-1185">Reference proteome</keyword>
<dbReference type="InterPro" id="IPR036291">
    <property type="entry name" value="NAD(P)-bd_dom_sf"/>
</dbReference>
<organism evidence="2 3">
    <name type="scientific">Mycena chlorophos</name>
    <name type="common">Agaric fungus</name>
    <name type="synonym">Agaricus chlorophos</name>
    <dbReference type="NCBI Taxonomy" id="658473"/>
    <lineage>
        <taxon>Eukaryota</taxon>
        <taxon>Fungi</taxon>
        <taxon>Dikarya</taxon>
        <taxon>Basidiomycota</taxon>
        <taxon>Agaricomycotina</taxon>
        <taxon>Agaricomycetes</taxon>
        <taxon>Agaricomycetidae</taxon>
        <taxon>Agaricales</taxon>
        <taxon>Marasmiineae</taxon>
        <taxon>Mycenaceae</taxon>
        <taxon>Mycena</taxon>
    </lineage>
</organism>
<protein>
    <recommendedName>
        <fullName evidence="1">NAD(P)-binding domain-containing protein</fullName>
    </recommendedName>
</protein>
<dbReference type="Gene3D" id="3.40.50.720">
    <property type="entry name" value="NAD(P)-binding Rossmann-like Domain"/>
    <property type="match status" value="1"/>
</dbReference>
<dbReference type="SUPFAM" id="SSF51735">
    <property type="entry name" value="NAD(P)-binding Rossmann-fold domains"/>
    <property type="match status" value="1"/>
</dbReference>
<sequence>MSPKNILIVGGHGNVSLRLTRLLAAAGHTVTSLIRTPEHIDDILAAGGKPLMLSLEESTPAHLAGAFSDTHADVVYFSAGAGGNGGEERTKAVDYEGAVKVFDAIESLEEAVRPRLILVSAVDVRDPEKIPAHYTEEDIALANRIRGRIAAYMKWKYEADKNLVARTGIKYTILRPGGLTNAPGTGKASIGRTHLTTVISRDDVALALFTLLDRPDAAGLAIDIVGGETPIAEVGGTSVNKYANCIIHLRSKTSSFQNSRPDVKTSPASNE</sequence>